<protein>
    <submittedName>
        <fullName evidence="1">Uncharacterized protein</fullName>
    </submittedName>
</protein>
<dbReference type="EMBL" id="JACJJL010000029">
    <property type="protein sequence ID" value="MBM6662778.1"/>
    <property type="molecule type" value="Genomic_DNA"/>
</dbReference>
<keyword evidence="2" id="KW-1185">Reference proteome</keyword>
<reference evidence="1 2" key="1">
    <citation type="journal article" date="2021" name="Sci. Rep.">
        <title>The distribution of antibiotic resistance genes in chicken gut microbiota commensals.</title>
        <authorList>
            <person name="Juricova H."/>
            <person name="Matiasovicova J."/>
            <person name="Kubasova T."/>
            <person name="Cejkova D."/>
            <person name="Rychlik I."/>
        </authorList>
    </citation>
    <scope>NUCLEOTIDE SEQUENCE [LARGE SCALE GENOMIC DNA]</scope>
    <source>
        <strain evidence="1 2">An819</strain>
    </source>
</reference>
<sequence>MIFKKQMMALLLAMCAPWGDVQAEEIGKVVYIDSINAYAQAYCQQRQLFF</sequence>
<dbReference type="AlphaFoldDB" id="A0A938WRE9"/>
<accession>A0A938WRE9</accession>
<organism evidence="1 2">
    <name type="scientific">Marseilla massiliensis</name>
    <dbReference type="NCBI Taxonomy" id="1841864"/>
    <lineage>
        <taxon>Bacteria</taxon>
        <taxon>Pseudomonadati</taxon>
        <taxon>Bacteroidota</taxon>
        <taxon>Bacteroidia</taxon>
        <taxon>Bacteroidales</taxon>
        <taxon>Prevotellaceae</taxon>
        <taxon>Marseilla</taxon>
    </lineage>
</organism>
<dbReference type="Proteomes" id="UP000764045">
    <property type="component" value="Unassembled WGS sequence"/>
</dbReference>
<evidence type="ECO:0000313" key="2">
    <source>
        <dbReference type="Proteomes" id="UP000764045"/>
    </source>
</evidence>
<comment type="caution">
    <text evidence="1">The sequence shown here is derived from an EMBL/GenBank/DDBJ whole genome shotgun (WGS) entry which is preliminary data.</text>
</comment>
<dbReference type="RefSeq" id="WP_205111527.1">
    <property type="nucleotide sequence ID" value="NZ_JACJJL010000029.1"/>
</dbReference>
<gene>
    <name evidence="1" type="ORF">H6B30_13680</name>
</gene>
<name>A0A938WRE9_9BACT</name>
<proteinExistence type="predicted"/>
<evidence type="ECO:0000313" key="1">
    <source>
        <dbReference type="EMBL" id="MBM6662778.1"/>
    </source>
</evidence>